<dbReference type="InterPro" id="IPR029767">
    <property type="entry name" value="WecB-like"/>
</dbReference>
<evidence type="ECO:0000313" key="3">
    <source>
        <dbReference type="EMBL" id="CAG9933526.1"/>
    </source>
</evidence>
<dbReference type="SUPFAM" id="SSF53756">
    <property type="entry name" value="UDP-Glycosyltransferase/glycogen phosphorylase"/>
    <property type="match status" value="1"/>
</dbReference>
<feature type="domain" description="UDP-N-acetylglucosamine 2-epimerase" evidence="2">
    <location>
        <begin position="39"/>
        <end position="376"/>
    </location>
</feature>
<comment type="similarity">
    <text evidence="1">Belongs to the UDP-N-acetylglucosamine 2-epimerase family.</text>
</comment>
<gene>
    <name evidence="3" type="primary">wecB</name>
    <name evidence="3" type="ORF">NTG6680_2277</name>
</gene>
<dbReference type="PANTHER" id="PTHR43174">
    <property type="entry name" value="UDP-N-ACETYLGLUCOSAMINE 2-EPIMERASE"/>
    <property type="match status" value="1"/>
</dbReference>
<protein>
    <submittedName>
        <fullName evidence="3">UDP-N-acetylglucosamine 2-epimerase</fullName>
        <ecNumber evidence="3">5.1.3.14</ecNumber>
    </submittedName>
</protein>
<dbReference type="EMBL" id="OU912926">
    <property type="protein sequence ID" value="CAG9933526.1"/>
    <property type="molecule type" value="Genomic_DNA"/>
</dbReference>
<proteinExistence type="inferred from homology"/>
<keyword evidence="1 3" id="KW-0413">Isomerase</keyword>
<dbReference type="PANTHER" id="PTHR43174:SF1">
    <property type="entry name" value="UDP-N-ACETYLGLUCOSAMINE 2-EPIMERASE"/>
    <property type="match status" value="1"/>
</dbReference>
<name>A0ABM8Z0W3_9PROT</name>
<evidence type="ECO:0000259" key="2">
    <source>
        <dbReference type="Pfam" id="PF02350"/>
    </source>
</evidence>
<dbReference type="EC" id="5.1.3.14" evidence="3"/>
<reference evidence="3 4" key="1">
    <citation type="submission" date="2021-10" db="EMBL/GenBank/DDBJ databases">
        <authorList>
            <person name="Koch H."/>
        </authorList>
    </citation>
    <scope>NUCLEOTIDE SEQUENCE [LARGE SCALE GENOMIC DNA]</scope>
    <source>
        <strain evidence="3">6680</strain>
    </source>
</reference>
<sequence length="387" mass="42582">MQIIKPPALGPHSILCVVGARPNFMKMAPIMAAFDALGPELDVSLVHTGQHYDVAMNHQYFEALGIPQPDINLDVGSGSHTAQTANVMLRFESVLNKKHPSAVLVVGDVNSTLACALVAVKKGVPVIHVEAGLRSFDRAMPEEINRVLTDQISELLFITERSGRENLLREGIAEYRIRFVGNVMIDTLHHNLEKAVPISKILQNANKEEFLVGHDGYAILTAHRPSNVDDPDTLRSLLQTTLKISTKLPIIFPMHPRTRDMIQKFGLNKILDVPTVLQLPPMGYLEMLGLMKDARVVLTDSGGIQEETTALGIPCITLRNNTERPITVDEGTNTIAGLDSEKILTIFDEIMLTGGKTGRIPEFWDGQASTRIAAEILDWLKNGLQSK</sequence>
<dbReference type="NCBIfam" id="TIGR00236">
    <property type="entry name" value="wecB"/>
    <property type="match status" value="1"/>
</dbReference>
<dbReference type="Pfam" id="PF02350">
    <property type="entry name" value="Epimerase_2"/>
    <property type="match status" value="1"/>
</dbReference>
<dbReference type="Gene3D" id="3.40.50.2000">
    <property type="entry name" value="Glycogen Phosphorylase B"/>
    <property type="match status" value="2"/>
</dbReference>
<dbReference type="RefSeq" id="WP_275584291.1">
    <property type="nucleotide sequence ID" value="NZ_OU912926.1"/>
</dbReference>
<evidence type="ECO:0000313" key="4">
    <source>
        <dbReference type="Proteomes" id="UP000839052"/>
    </source>
</evidence>
<dbReference type="CDD" id="cd03786">
    <property type="entry name" value="GTB_UDP-GlcNAc_2-Epimerase"/>
    <property type="match status" value="1"/>
</dbReference>
<dbReference type="GO" id="GO:0008761">
    <property type="term" value="F:UDP-N-acetylglucosamine 2-epimerase activity"/>
    <property type="evidence" value="ECO:0007669"/>
    <property type="project" value="UniProtKB-EC"/>
</dbReference>
<organism evidence="3 4">
    <name type="scientific">Candidatus Nitrotoga arctica</name>
    <dbReference type="NCBI Taxonomy" id="453162"/>
    <lineage>
        <taxon>Bacteria</taxon>
        <taxon>Pseudomonadati</taxon>
        <taxon>Pseudomonadota</taxon>
        <taxon>Betaproteobacteria</taxon>
        <taxon>Nitrosomonadales</taxon>
        <taxon>Gallionellaceae</taxon>
        <taxon>Candidatus Nitrotoga</taxon>
    </lineage>
</organism>
<evidence type="ECO:0000256" key="1">
    <source>
        <dbReference type="RuleBase" id="RU003513"/>
    </source>
</evidence>
<accession>A0ABM8Z0W3</accession>
<dbReference type="Proteomes" id="UP000839052">
    <property type="component" value="Chromosome"/>
</dbReference>
<dbReference type="InterPro" id="IPR003331">
    <property type="entry name" value="UDP_GlcNAc_Epimerase_2_dom"/>
</dbReference>
<keyword evidence="4" id="KW-1185">Reference proteome</keyword>